<dbReference type="AlphaFoldDB" id="A0A3S5GYE4"/>
<name>A0A3S5GYE4_SORCE</name>
<dbReference type="EMBL" id="MH908921">
    <property type="protein sequence ID" value="AYM54363.1"/>
    <property type="molecule type" value="Genomic_DNA"/>
</dbReference>
<proteinExistence type="predicted"/>
<evidence type="ECO:0000256" key="1">
    <source>
        <dbReference type="SAM" id="MobiDB-lite"/>
    </source>
</evidence>
<feature type="compositionally biased region" description="Basic residues" evidence="1">
    <location>
        <begin position="148"/>
        <end position="157"/>
    </location>
</feature>
<feature type="region of interest" description="Disordered" evidence="1">
    <location>
        <begin position="99"/>
        <end position="177"/>
    </location>
</feature>
<feature type="compositionally biased region" description="Basic residues" evidence="1">
    <location>
        <begin position="167"/>
        <end position="177"/>
    </location>
</feature>
<reference evidence="2" key="1">
    <citation type="journal article" date="2018" name="J. Ind. Microbiol. Biotechnol.">
        <title>Genome mining reveals uncommon alkylpyrones as type III PKS products from myxobacteria.</title>
        <authorList>
            <person name="Hug J.J."/>
            <person name="Panter F."/>
            <person name="Krug D."/>
            <person name="Muller R."/>
        </authorList>
    </citation>
    <scope>NUCLEOTIDE SEQUENCE</scope>
    <source>
        <strain evidence="2">So ce1128</strain>
    </source>
</reference>
<feature type="compositionally biased region" description="Basic and acidic residues" evidence="1">
    <location>
        <begin position="124"/>
        <end position="141"/>
    </location>
</feature>
<protein>
    <submittedName>
        <fullName evidence="2">Uncharacterized protein</fullName>
    </submittedName>
</protein>
<sequence>MGHMPRCRWRPHGNVDFGGGVLRAGNVLIKLDANGEHLFSRPFRSVISTVGDPDGNLLVAAGPLSKPDVSGTELWTTLFATPGVSLSLSPLGTIGLTGTTRGRWTSAPARSPTQGPRISSSRRSAPEARRVAWRARAEHAGRLGGRPGPRRANRRGAARASMVCGNTRRRRPPWISR</sequence>
<accession>A0A3S5GYE4</accession>
<evidence type="ECO:0000313" key="2">
    <source>
        <dbReference type="EMBL" id="AYM54363.1"/>
    </source>
</evidence>
<organism evidence="2">
    <name type="scientific">Sorangium cellulosum</name>
    <name type="common">Polyangium cellulosum</name>
    <dbReference type="NCBI Taxonomy" id="56"/>
    <lineage>
        <taxon>Bacteria</taxon>
        <taxon>Pseudomonadati</taxon>
        <taxon>Myxococcota</taxon>
        <taxon>Polyangia</taxon>
        <taxon>Polyangiales</taxon>
        <taxon>Polyangiaceae</taxon>
        <taxon>Sorangium</taxon>
    </lineage>
</organism>